<dbReference type="HOGENOM" id="CLU_160567_0_0_6"/>
<sequence length="128" mass="14896">MGGLRMHKFFVETNNLNTISDCLQQLVNAEEAQLSIEEQLARSNSSSDWSTWRKKAENALRLIKGKRRIITARLAVLRHEEKERNLELHQQHNDFLVQALREIVTPSSFARCVRLAKEKMEEIHANQC</sequence>
<proteinExistence type="predicted"/>
<accession>A0A0H3CK42</accession>
<keyword evidence="2" id="KW-1185">Reference proteome</keyword>
<name>A0A0H3CK42_ENTCC</name>
<dbReference type="Proteomes" id="UP000002363">
    <property type="component" value="Chromosome"/>
</dbReference>
<evidence type="ECO:0000313" key="2">
    <source>
        <dbReference type="Proteomes" id="UP000002363"/>
    </source>
</evidence>
<dbReference type="STRING" id="716541.ECL_02719"/>
<dbReference type="EnsemblBacteria" id="ADF62260">
    <property type="protein sequence ID" value="ADF62260"/>
    <property type="gene ID" value="ECL_02719"/>
</dbReference>
<organism evidence="1 2">
    <name type="scientific">Enterobacter cloacae subsp. cloacae (strain ATCC 13047 / DSM 30054 / NBRC 13535 / NCTC 10005 / WDCM 00083 / NCDC 279-56)</name>
    <dbReference type="NCBI Taxonomy" id="716541"/>
    <lineage>
        <taxon>Bacteria</taxon>
        <taxon>Pseudomonadati</taxon>
        <taxon>Pseudomonadota</taxon>
        <taxon>Gammaproteobacteria</taxon>
        <taxon>Enterobacterales</taxon>
        <taxon>Enterobacteriaceae</taxon>
        <taxon>Enterobacter</taxon>
        <taxon>Enterobacter cloacae complex</taxon>
    </lineage>
</organism>
<gene>
    <name evidence="1" type="ordered locus">ECL_02719</name>
</gene>
<dbReference type="OrthoDB" id="6610103at2"/>
<dbReference type="EMBL" id="CP001918">
    <property type="protein sequence ID" value="ADF62260.1"/>
    <property type="molecule type" value="Genomic_DNA"/>
</dbReference>
<reference evidence="1 2" key="1">
    <citation type="journal article" date="2010" name="J. Bacteriol.">
        <title>Complete genome sequence of Enterobacter cloacae subsp. cloacae type strain ATCC 13047.</title>
        <authorList>
            <person name="Ren Y."/>
            <person name="Ren Y."/>
            <person name="Zhou Z."/>
            <person name="Guo X."/>
            <person name="Li Y."/>
            <person name="Feng L."/>
            <person name="Wang L."/>
        </authorList>
    </citation>
    <scope>NUCLEOTIDE SEQUENCE [LARGE SCALE GENOMIC DNA]</scope>
    <source>
        <strain evidence="2">ATCC 13047 / DSM 30054 / NBRC 13535 / NCTC 10005 / WDCM 00083 / NCDC 279-56</strain>
    </source>
</reference>
<dbReference type="AlphaFoldDB" id="A0A0H3CK42"/>
<dbReference type="PATRIC" id="fig|716541.4.peg.2894"/>
<evidence type="ECO:0000313" key="1">
    <source>
        <dbReference type="EMBL" id="ADF62260.1"/>
    </source>
</evidence>
<dbReference type="KEGG" id="enc:ECL_02719"/>
<protein>
    <submittedName>
        <fullName evidence="1">Uncharacterized protein</fullName>
    </submittedName>
</protein>